<dbReference type="SUPFAM" id="SSF52540">
    <property type="entry name" value="P-loop containing nucleoside triphosphate hydrolases"/>
    <property type="match status" value="1"/>
</dbReference>
<dbReference type="Pfam" id="PF00580">
    <property type="entry name" value="UvrD-helicase"/>
    <property type="match status" value="1"/>
</dbReference>
<dbReference type="InterPro" id="IPR014016">
    <property type="entry name" value="UvrD-like_ATP-bd"/>
</dbReference>
<evidence type="ECO:0000256" key="5">
    <source>
        <dbReference type="ARBA" id="ARBA00022840"/>
    </source>
</evidence>
<evidence type="ECO:0000256" key="11">
    <source>
        <dbReference type="SAM" id="MobiDB-lite"/>
    </source>
</evidence>
<keyword evidence="5 10" id="KW-0067">ATP-binding</keyword>
<evidence type="ECO:0000256" key="6">
    <source>
        <dbReference type="ARBA" id="ARBA00023235"/>
    </source>
</evidence>
<feature type="region of interest" description="Disordered" evidence="11">
    <location>
        <begin position="576"/>
        <end position="598"/>
    </location>
</feature>
<keyword evidence="6" id="KW-0413">Isomerase</keyword>
<comment type="similarity">
    <text evidence="1">Belongs to the helicase family. UvrD subfamily.</text>
</comment>
<evidence type="ECO:0000313" key="16">
    <source>
        <dbReference type="Proteomes" id="UP000722125"/>
    </source>
</evidence>
<dbReference type="Pfam" id="PF13361">
    <property type="entry name" value="UvrD_C"/>
    <property type="match status" value="2"/>
</dbReference>
<evidence type="ECO:0000313" key="15">
    <source>
        <dbReference type="EMBL" id="MBT0994474.1"/>
    </source>
</evidence>
<keyword evidence="2 10" id="KW-0547">Nucleotide-binding</keyword>
<dbReference type="PROSITE" id="PS51217">
    <property type="entry name" value="UVRD_HELICASE_CTER"/>
    <property type="match status" value="1"/>
</dbReference>
<feature type="compositionally biased region" description="Basic and acidic residues" evidence="11">
    <location>
        <begin position="588"/>
        <end position="598"/>
    </location>
</feature>
<sequence length="672" mass="71311">MSPDDLLAALDPEQRAVATALRGPVCVLAGAGTGKTRAVTHRVAYGIRSGVYRPDHVLAVTFTARAAGEMRTRLRELGAAGVQARTFHAAALRQLGYFWPKVVGGAVPRLVEAKAQLVAEAARRVGLPGDRTAVRDLAAELEWAKVSLVAPDDYAKAVGALDRVVPGGHDASALARLMTSYEQVKDERGVIDFEDVLLLLAAMLAERQDVAATVRDQYRHFVVDEYQDVSPLQQYLLDQWLGGRHELCVVGDPSQTIYSFAGATPHHLMSFTRAHPGAQVVRLVRDYRSTPQVVELANRVIAAAPSGPGAVAPLELRAQRAAGPEVRWAAYADDEAEAAGVAAAAARLVADGVPVTQVAVLYRTNAQSEALEEALASAGVAYQVRGGERFFARRDVREAIVFLRGGARAADPDVPLPVAARDLLRNAGWTEQAPATRGAARDKWEALTAVARLADDVAARAAADGGAATVADLVAELDERAASQHAPAIDGVTLATLHAAKGLEWDAVFLVGLSDGLLPTSLAESGEAVAEERRLLYVGVTRAREHLHLSYARSRLPGGRPNRRASRFLEALWPGSSSRATRGAGRGTDGRTDGDGDPRTILTLAALERWREQRARELGLAPGRILATHVLRSVAGRRPTTRAELALVPGVGAQTVATVGDEIVAAVLGAAR</sequence>
<evidence type="ECO:0000256" key="3">
    <source>
        <dbReference type="ARBA" id="ARBA00022801"/>
    </source>
</evidence>
<feature type="domain" description="UvrD-like helicase C-terminal" evidence="14">
    <location>
        <begin position="291"/>
        <end position="545"/>
    </location>
</feature>
<evidence type="ECO:0000256" key="9">
    <source>
        <dbReference type="ARBA" id="ARBA00048988"/>
    </source>
</evidence>
<keyword evidence="3 10" id="KW-0378">Hydrolase</keyword>
<evidence type="ECO:0000256" key="4">
    <source>
        <dbReference type="ARBA" id="ARBA00022806"/>
    </source>
</evidence>
<dbReference type="PANTHER" id="PTHR11070">
    <property type="entry name" value="UVRD / RECB / PCRA DNA HELICASE FAMILY MEMBER"/>
    <property type="match status" value="1"/>
</dbReference>
<keyword evidence="4 10" id="KW-0347">Helicase</keyword>
<gene>
    <name evidence="15" type="ORF">KIN34_09265</name>
</gene>
<dbReference type="CDD" id="cd17932">
    <property type="entry name" value="DEXQc_UvrD"/>
    <property type="match status" value="1"/>
</dbReference>
<dbReference type="InterPro" id="IPR044876">
    <property type="entry name" value="HRDC_dom_sf"/>
</dbReference>
<accession>A0ABS5TZ95</accession>
<dbReference type="Pfam" id="PF00570">
    <property type="entry name" value="HRDC"/>
    <property type="match status" value="1"/>
</dbReference>
<evidence type="ECO:0000259" key="12">
    <source>
        <dbReference type="PROSITE" id="PS50967"/>
    </source>
</evidence>
<dbReference type="EC" id="5.6.2.4" evidence="8"/>
<dbReference type="InterPro" id="IPR027417">
    <property type="entry name" value="P-loop_NTPase"/>
</dbReference>
<dbReference type="InterPro" id="IPR000212">
    <property type="entry name" value="DNA_helicase_UvrD/REP"/>
</dbReference>
<dbReference type="InterPro" id="IPR014017">
    <property type="entry name" value="DNA_helicase_UvrD-like_C"/>
</dbReference>
<name>A0ABS5TZ95_9CELL</name>
<evidence type="ECO:0000259" key="14">
    <source>
        <dbReference type="PROSITE" id="PS51217"/>
    </source>
</evidence>
<comment type="caution">
    <text evidence="15">The sequence shown here is derived from an EMBL/GenBank/DDBJ whole genome shotgun (WGS) entry which is preliminary data.</text>
</comment>
<feature type="domain" description="HRDC" evidence="12">
    <location>
        <begin position="597"/>
        <end position="672"/>
    </location>
</feature>
<evidence type="ECO:0000256" key="7">
    <source>
        <dbReference type="ARBA" id="ARBA00034617"/>
    </source>
</evidence>
<keyword evidence="16" id="KW-1185">Reference proteome</keyword>
<dbReference type="EMBL" id="JAHBOH010000001">
    <property type="protein sequence ID" value="MBT0994474.1"/>
    <property type="molecule type" value="Genomic_DNA"/>
</dbReference>
<dbReference type="PANTHER" id="PTHR11070:SF69">
    <property type="entry name" value="ATP-DEPENDENT DNA HELICASE UVRD2"/>
    <property type="match status" value="1"/>
</dbReference>
<feature type="domain" description="UvrD-like helicase ATP-binding" evidence="13">
    <location>
        <begin position="8"/>
        <end position="290"/>
    </location>
</feature>
<dbReference type="InterPro" id="IPR013986">
    <property type="entry name" value="DExx_box_DNA_helicase_dom_sf"/>
</dbReference>
<evidence type="ECO:0000256" key="10">
    <source>
        <dbReference type="PROSITE-ProRule" id="PRU00560"/>
    </source>
</evidence>
<dbReference type="InterPro" id="IPR002121">
    <property type="entry name" value="HRDC_dom"/>
</dbReference>
<dbReference type="Gene3D" id="1.10.150.80">
    <property type="entry name" value="HRDC domain"/>
    <property type="match status" value="1"/>
</dbReference>
<dbReference type="PROSITE" id="PS51198">
    <property type="entry name" value="UVRD_HELICASE_ATP_BIND"/>
    <property type="match status" value="1"/>
</dbReference>
<dbReference type="Gene3D" id="1.10.10.160">
    <property type="match status" value="1"/>
</dbReference>
<dbReference type="InterPro" id="IPR010997">
    <property type="entry name" value="HRDC-like_sf"/>
</dbReference>
<feature type="binding site" evidence="10">
    <location>
        <begin position="29"/>
        <end position="36"/>
    </location>
    <ligand>
        <name>ATP</name>
        <dbReference type="ChEBI" id="CHEBI:30616"/>
    </ligand>
</feature>
<protein>
    <recommendedName>
        <fullName evidence="8">DNA 3'-5' helicase</fullName>
        <ecNumber evidence="8">5.6.2.4</ecNumber>
    </recommendedName>
</protein>
<dbReference type="Proteomes" id="UP000722125">
    <property type="component" value="Unassembled WGS sequence"/>
</dbReference>
<dbReference type="Gene3D" id="1.10.486.10">
    <property type="entry name" value="PCRA, domain 4"/>
    <property type="match status" value="2"/>
</dbReference>
<reference evidence="15 16" key="1">
    <citation type="submission" date="2021-05" db="EMBL/GenBank/DDBJ databases">
        <title>Description of Cellulomonas sp. DKR-3 sp. nov.</title>
        <authorList>
            <person name="Dahal R.H."/>
            <person name="Chaudhary D.K."/>
        </authorList>
    </citation>
    <scope>NUCLEOTIDE SEQUENCE [LARGE SCALE GENOMIC DNA]</scope>
    <source>
        <strain evidence="15 16">DKR-3</strain>
    </source>
</reference>
<evidence type="ECO:0000256" key="8">
    <source>
        <dbReference type="ARBA" id="ARBA00034808"/>
    </source>
</evidence>
<dbReference type="CDD" id="cd18807">
    <property type="entry name" value="SF1_C_UvrD"/>
    <property type="match status" value="1"/>
</dbReference>
<comment type="catalytic activity">
    <reaction evidence="7">
        <text>Couples ATP hydrolysis with the unwinding of duplex DNA by translocating in the 3'-5' direction.</text>
        <dbReference type="EC" id="5.6.2.4"/>
    </reaction>
</comment>
<evidence type="ECO:0000259" key="13">
    <source>
        <dbReference type="PROSITE" id="PS51198"/>
    </source>
</evidence>
<evidence type="ECO:0000256" key="2">
    <source>
        <dbReference type="ARBA" id="ARBA00022741"/>
    </source>
</evidence>
<dbReference type="PROSITE" id="PS50967">
    <property type="entry name" value="HRDC"/>
    <property type="match status" value="1"/>
</dbReference>
<proteinExistence type="inferred from homology"/>
<dbReference type="RefSeq" id="WP_214349580.1">
    <property type="nucleotide sequence ID" value="NZ_JAHBOH010000001.1"/>
</dbReference>
<dbReference type="Gene3D" id="3.40.50.300">
    <property type="entry name" value="P-loop containing nucleotide triphosphate hydrolases"/>
    <property type="match status" value="3"/>
</dbReference>
<evidence type="ECO:0000256" key="1">
    <source>
        <dbReference type="ARBA" id="ARBA00009922"/>
    </source>
</evidence>
<comment type="catalytic activity">
    <reaction evidence="9">
        <text>ATP + H2O = ADP + phosphate + H(+)</text>
        <dbReference type="Rhea" id="RHEA:13065"/>
        <dbReference type="ChEBI" id="CHEBI:15377"/>
        <dbReference type="ChEBI" id="CHEBI:15378"/>
        <dbReference type="ChEBI" id="CHEBI:30616"/>
        <dbReference type="ChEBI" id="CHEBI:43474"/>
        <dbReference type="ChEBI" id="CHEBI:456216"/>
        <dbReference type="EC" id="5.6.2.4"/>
    </reaction>
</comment>
<dbReference type="SUPFAM" id="SSF47819">
    <property type="entry name" value="HRDC-like"/>
    <property type="match status" value="1"/>
</dbReference>
<organism evidence="15 16">
    <name type="scientific">Cellulomonas fulva</name>
    <dbReference type="NCBI Taxonomy" id="2835530"/>
    <lineage>
        <taxon>Bacteria</taxon>
        <taxon>Bacillati</taxon>
        <taxon>Actinomycetota</taxon>
        <taxon>Actinomycetes</taxon>
        <taxon>Micrococcales</taxon>
        <taxon>Cellulomonadaceae</taxon>
        <taxon>Cellulomonas</taxon>
    </lineage>
</organism>